<protein>
    <recommendedName>
        <fullName evidence="1">Reverse transcriptase domain-containing protein</fullName>
    </recommendedName>
</protein>
<dbReference type="Pfam" id="PF00078">
    <property type="entry name" value="RVT_1"/>
    <property type="match status" value="1"/>
</dbReference>
<organism evidence="2">
    <name type="scientific">Siphoviridae sp. ctRlj31</name>
    <dbReference type="NCBI Taxonomy" id="2826338"/>
    <lineage>
        <taxon>Viruses</taxon>
        <taxon>Duplodnaviria</taxon>
        <taxon>Heunggongvirae</taxon>
        <taxon>Uroviricota</taxon>
        <taxon>Caudoviricetes</taxon>
    </lineage>
</organism>
<reference evidence="2" key="1">
    <citation type="journal article" date="2021" name="Proc. Natl. Acad. Sci. U.S.A.">
        <title>A Catalog of Tens of Thousands of Viruses from Human Metagenomes Reveals Hidden Associations with Chronic Diseases.</title>
        <authorList>
            <person name="Tisza M.J."/>
            <person name="Buck C.B."/>
        </authorList>
    </citation>
    <scope>NUCLEOTIDE SEQUENCE</scope>
    <source>
        <strain evidence="2">CtRlj31</strain>
    </source>
</reference>
<dbReference type="CDD" id="cd01646">
    <property type="entry name" value="RT_Bac_retron_I"/>
    <property type="match status" value="1"/>
</dbReference>
<dbReference type="SUPFAM" id="SSF56672">
    <property type="entry name" value="DNA/RNA polymerases"/>
    <property type="match status" value="1"/>
</dbReference>
<feature type="domain" description="Reverse transcriptase" evidence="1">
    <location>
        <begin position="91"/>
        <end position="353"/>
    </location>
</feature>
<dbReference type="InterPro" id="IPR000477">
    <property type="entry name" value="RT_dom"/>
</dbReference>
<name>A0A8S5N6E9_9CAUD</name>
<accession>A0A8S5N6E9</accession>
<evidence type="ECO:0000313" key="2">
    <source>
        <dbReference type="EMBL" id="DAD90273.1"/>
    </source>
</evidence>
<dbReference type="PROSITE" id="PS50878">
    <property type="entry name" value="RT_POL"/>
    <property type="match status" value="1"/>
</dbReference>
<dbReference type="EMBL" id="BK015081">
    <property type="protein sequence ID" value="DAD90273.1"/>
    <property type="molecule type" value="Genomic_DNA"/>
</dbReference>
<proteinExistence type="predicted"/>
<sequence>MPEILFIDLLKLLFLTKGVRTDRVRLSAGVSSANRKPLKRQSMKTYCKTIDITDRKLIQKAVYKCLKKKYKRRDSLTMFSEYTGLPTDTIKGMFNEFGLNGMKPMVETVVDGVREEIIQGNIHFQPIWYKEKIDASSQKVRRIGIQNIKQQIYDYIAVEAMKDFLRRIGEYQCAALKGRGQSYGIKAIKRWMRNKDIRYAGQCDISKCYPSIDRNKLMEFLRKYIKNEPLLELIEMLIMTFDTGLSIGSYLSQYLCNLFLSQIYHEIAENMYRIRKKRNGTIERVNLVKHQLFFMDDILILGTNAKDIHKAMKLIIQKADEMGLKIKDSWMVYTTIAKRKDDGHFIDIMGVRIYRQHITIRRRVFLRVRRSYKKAQSLVKQRKKIPIWLARKCMSYKGILDHTDSYNIKRRYNANKTIQICKGVISHESKIRHYARECYC</sequence>
<evidence type="ECO:0000259" key="1">
    <source>
        <dbReference type="PROSITE" id="PS50878"/>
    </source>
</evidence>
<dbReference type="InterPro" id="IPR043502">
    <property type="entry name" value="DNA/RNA_pol_sf"/>
</dbReference>